<evidence type="ECO:0000256" key="2">
    <source>
        <dbReference type="ARBA" id="ARBA00023134"/>
    </source>
</evidence>
<keyword evidence="1" id="KW-0547">Nucleotide-binding</keyword>
<organism evidence="4 5">
    <name type="scientific">Salix brachista</name>
    <dbReference type="NCBI Taxonomy" id="2182728"/>
    <lineage>
        <taxon>Eukaryota</taxon>
        <taxon>Viridiplantae</taxon>
        <taxon>Streptophyta</taxon>
        <taxon>Embryophyta</taxon>
        <taxon>Tracheophyta</taxon>
        <taxon>Spermatophyta</taxon>
        <taxon>Magnoliopsida</taxon>
        <taxon>eudicotyledons</taxon>
        <taxon>Gunneridae</taxon>
        <taxon>Pentapetalae</taxon>
        <taxon>rosids</taxon>
        <taxon>fabids</taxon>
        <taxon>Malpighiales</taxon>
        <taxon>Salicaceae</taxon>
        <taxon>Saliceae</taxon>
        <taxon>Salix</taxon>
    </lineage>
</organism>
<dbReference type="Pfam" id="PF16897">
    <property type="entry name" value="MMR_HSR1_Xtn"/>
    <property type="match status" value="1"/>
</dbReference>
<dbReference type="AlphaFoldDB" id="A0A5N5M1A0"/>
<dbReference type="Proteomes" id="UP000326939">
    <property type="component" value="Chromosome 7"/>
</dbReference>
<dbReference type="Gene3D" id="3.10.20.30">
    <property type="match status" value="1"/>
</dbReference>
<dbReference type="SUPFAM" id="SSF81271">
    <property type="entry name" value="TGS-like"/>
    <property type="match status" value="1"/>
</dbReference>
<accession>A0A5N5M1A0</accession>
<keyword evidence="5" id="KW-1185">Reference proteome</keyword>
<protein>
    <recommendedName>
        <fullName evidence="3">OBG-type G domain-containing protein</fullName>
    </recommendedName>
</protein>
<dbReference type="NCBIfam" id="TIGR00231">
    <property type="entry name" value="small_GTP"/>
    <property type="match status" value="1"/>
</dbReference>
<dbReference type="InterPro" id="IPR006073">
    <property type="entry name" value="GTP-bd"/>
</dbReference>
<dbReference type="InterPro" id="IPR027417">
    <property type="entry name" value="P-loop_NTPase"/>
</dbReference>
<dbReference type="GO" id="GO:0005525">
    <property type="term" value="F:GTP binding"/>
    <property type="evidence" value="ECO:0007669"/>
    <property type="project" value="UniProtKB-KW"/>
</dbReference>
<dbReference type="Pfam" id="PF02824">
    <property type="entry name" value="TGS"/>
    <property type="match status" value="1"/>
</dbReference>
<dbReference type="Pfam" id="PF01926">
    <property type="entry name" value="MMR_HSR1"/>
    <property type="match status" value="1"/>
</dbReference>
<dbReference type="InterPro" id="IPR031167">
    <property type="entry name" value="G_OBG"/>
</dbReference>
<dbReference type="InterPro" id="IPR004095">
    <property type="entry name" value="TGS"/>
</dbReference>
<dbReference type="SUPFAM" id="SSF52540">
    <property type="entry name" value="P-loop containing nucleoside triphosphate hydrolases"/>
    <property type="match status" value="1"/>
</dbReference>
<dbReference type="GO" id="GO:0003924">
    <property type="term" value="F:GTPase activity"/>
    <property type="evidence" value="ECO:0007669"/>
    <property type="project" value="InterPro"/>
</dbReference>
<dbReference type="PROSITE" id="PS00905">
    <property type="entry name" value="GTP1_OBG"/>
    <property type="match status" value="1"/>
</dbReference>
<dbReference type="EMBL" id="VDCV01000007">
    <property type="protein sequence ID" value="KAB5548081.1"/>
    <property type="molecule type" value="Genomic_DNA"/>
</dbReference>
<feature type="domain" description="OBG-type G" evidence="3">
    <location>
        <begin position="65"/>
        <end position="339"/>
    </location>
</feature>
<proteinExistence type="predicted"/>
<evidence type="ECO:0000259" key="3">
    <source>
        <dbReference type="PROSITE" id="PS51710"/>
    </source>
</evidence>
<dbReference type="PANTHER" id="PTHR43127">
    <property type="entry name" value="DEVELOPMENTALLY-REGULATED GTP-BINDING PROTEIN 2"/>
    <property type="match status" value="1"/>
</dbReference>
<gene>
    <name evidence="4" type="ORF">DKX38_011487</name>
</gene>
<reference evidence="5" key="1">
    <citation type="journal article" date="2019" name="Gigascience">
        <title>De novo genome assembly of the endangered Acer yangbiense, a plant species with extremely small populations endemic to Yunnan Province, China.</title>
        <authorList>
            <person name="Yang J."/>
            <person name="Wariss H.M."/>
            <person name="Tao L."/>
            <person name="Zhang R."/>
            <person name="Yun Q."/>
            <person name="Hollingsworth P."/>
            <person name="Dao Z."/>
            <person name="Luo G."/>
            <person name="Guo H."/>
            <person name="Ma Y."/>
            <person name="Sun W."/>
        </authorList>
    </citation>
    <scope>NUCLEOTIDE SEQUENCE [LARGE SCALE GENOMIC DNA]</scope>
    <source>
        <strain evidence="5">cv. br00</strain>
    </source>
</reference>
<name>A0A5N5M1A0_9ROSI</name>
<dbReference type="InterPro" id="IPR031662">
    <property type="entry name" value="GTP-binding_2"/>
</dbReference>
<evidence type="ECO:0000256" key="1">
    <source>
        <dbReference type="ARBA" id="ARBA00022741"/>
    </source>
</evidence>
<dbReference type="InterPro" id="IPR045001">
    <property type="entry name" value="DRG"/>
</dbReference>
<keyword evidence="2" id="KW-0342">GTP-binding</keyword>
<dbReference type="InterPro" id="IPR006074">
    <property type="entry name" value="GTP1-OBG_CS"/>
</dbReference>
<evidence type="ECO:0000313" key="5">
    <source>
        <dbReference type="Proteomes" id="UP000326939"/>
    </source>
</evidence>
<comment type="caution">
    <text evidence="4">The sequence shown here is derived from an EMBL/GenBank/DDBJ whole genome shotgun (WGS) entry which is preliminary data.</text>
</comment>
<dbReference type="CDD" id="cd01896">
    <property type="entry name" value="DRG"/>
    <property type="match status" value="1"/>
</dbReference>
<dbReference type="InterPro" id="IPR012676">
    <property type="entry name" value="TGS-like"/>
</dbReference>
<dbReference type="InterPro" id="IPR005225">
    <property type="entry name" value="Small_GTP-bd"/>
</dbReference>
<dbReference type="PRINTS" id="PR00326">
    <property type="entry name" value="GTP1OBG"/>
</dbReference>
<dbReference type="Gene3D" id="6.10.140.1070">
    <property type="match status" value="2"/>
</dbReference>
<dbReference type="InterPro" id="IPR012675">
    <property type="entry name" value="Beta-grasp_dom_sf"/>
</dbReference>
<dbReference type="PROSITE" id="PS51710">
    <property type="entry name" value="G_OBG"/>
    <property type="match status" value="1"/>
</dbReference>
<evidence type="ECO:0000313" key="4">
    <source>
        <dbReference type="EMBL" id="KAB5548081.1"/>
    </source>
</evidence>
<sequence length="383" mass="42513">MSTVMQKIKDIEDEMARTQKNKATAHHLGLLKAKLAKLRRELLEPSAKGGGGAGQGFDVTKSGDARVGLVGFPSVGKSTLLNKLTGTFSEVASYEFTTLTCIPGVIVYRGAKIQLLDLPGIIEGAKDGKGRGRQLCLLGASIFYKLNASFSAAIPNCDGVSAFMVDDQIDSVDLVASKCLNVRVISTARTCNCILIVLDAIKPITHKRLIEKELEGFGIRLNKEPPNLTFRKKDKGGINFTSTVTNTHLDLDTVKAICSEYRMHNADITLRYDATADDLIDVIEGSRIYMPCIYAVNKIDQITLEELEILDKLPHYCPVSAHLEWNLDGLLDKVWEYLNLTRIYTKPKGMNPDYEDPVILSSKKRTVEDFCERIHKDMLKQFK</sequence>